<evidence type="ECO:0000313" key="3">
    <source>
        <dbReference type="Proteomes" id="UP000783871"/>
    </source>
</evidence>
<gene>
    <name evidence="2" type="ORF">HCJ94_24200</name>
</gene>
<name>A0ABX0ZAW1_9ACTN</name>
<dbReference type="InterPro" id="IPR038555">
    <property type="entry name" value="Zincin_1_sf"/>
</dbReference>
<proteinExistence type="predicted"/>
<protein>
    <submittedName>
        <fullName evidence="2">Metallopeptidase family protein</fullName>
    </submittedName>
</protein>
<evidence type="ECO:0000256" key="1">
    <source>
        <dbReference type="SAM" id="MobiDB-lite"/>
    </source>
</evidence>
<keyword evidence="3" id="KW-1185">Reference proteome</keyword>
<dbReference type="Proteomes" id="UP000783871">
    <property type="component" value="Unassembled WGS sequence"/>
</dbReference>
<dbReference type="RefSeq" id="WP_168003346.1">
    <property type="nucleotide sequence ID" value="NZ_JAATEO010000032.1"/>
</dbReference>
<dbReference type="Pfam" id="PF06262">
    <property type="entry name" value="Zincin_1"/>
    <property type="match status" value="1"/>
</dbReference>
<dbReference type="InterPro" id="IPR010428">
    <property type="entry name" value="Zincin_1"/>
</dbReference>
<evidence type="ECO:0000313" key="2">
    <source>
        <dbReference type="EMBL" id="NJP34997.1"/>
    </source>
</evidence>
<dbReference type="Gene3D" id="3.30.2010.20">
    <property type="match status" value="1"/>
</dbReference>
<sequence length="149" mass="16803">MGSPEHRRPGSGRRTRRDRHGRGLRGRLVPATVPLARTKAEIFDDLVLDTVETLERRFAKELAGVEFAVEDVPPELNVYDSDVLEDGEVPLARLLPGRPGRQEVPPRIVLYRRPLEFRAMDREDLADLVHDVIIEQVANLLGVDPDELA</sequence>
<organism evidence="2 3">
    <name type="scientific">Micromonospora thermarum</name>
    <dbReference type="NCBI Taxonomy" id="2720024"/>
    <lineage>
        <taxon>Bacteria</taxon>
        <taxon>Bacillati</taxon>
        <taxon>Actinomycetota</taxon>
        <taxon>Actinomycetes</taxon>
        <taxon>Micromonosporales</taxon>
        <taxon>Micromonosporaceae</taxon>
        <taxon>Micromonospora</taxon>
    </lineage>
</organism>
<dbReference type="SUPFAM" id="SSF55486">
    <property type="entry name" value="Metalloproteases ('zincins'), catalytic domain"/>
    <property type="match status" value="1"/>
</dbReference>
<reference evidence="2 3" key="1">
    <citation type="submission" date="2020-03" db="EMBL/GenBank/DDBJ databases">
        <title>WGS of actinomycetes isolated from Thailand.</title>
        <authorList>
            <person name="Thawai C."/>
        </authorList>
    </citation>
    <scope>NUCLEOTIDE SEQUENCE [LARGE SCALE GENOMIC DNA]</scope>
    <source>
        <strain evidence="2 3">HSS6-12</strain>
    </source>
</reference>
<dbReference type="EMBL" id="JAATEO010000032">
    <property type="protein sequence ID" value="NJP34997.1"/>
    <property type="molecule type" value="Genomic_DNA"/>
</dbReference>
<dbReference type="CDD" id="cd12954">
    <property type="entry name" value="MMP_TTHA0227_like_1"/>
    <property type="match status" value="1"/>
</dbReference>
<feature type="compositionally biased region" description="Basic residues" evidence="1">
    <location>
        <begin position="9"/>
        <end position="25"/>
    </location>
</feature>
<accession>A0ABX0ZAW1</accession>
<comment type="caution">
    <text evidence="2">The sequence shown here is derived from an EMBL/GenBank/DDBJ whole genome shotgun (WGS) entry which is preliminary data.</text>
</comment>
<feature type="region of interest" description="Disordered" evidence="1">
    <location>
        <begin position="1"/>
        <end position="25"/>
    </location>
</feature>